<gene>
    <name evidence="11" type="ORF">CEPIT_LOCUS17183</name>
</gene>
<keyword evidence="7 8" id="KW-0012">Acyltransferase</keyword>
<feature type="transmembrane region" description="Helical" evidence="8">
    <location>
        <begin position="211"/>
        <end position="237"/>
    </location>
</feature>
<evidence type="ECO:0000256" key="2">
    <source>
        <dbReference type="ARBA" id="ARBA00008574"/>
    </source>
</evidence>
<keyword evidence="4 8" id="KW-0812">Transmembrane</keyword>
<evidence type="ECO:0000256" key="3">
    <source>
        <dbReference type="ARBA" id="ARBA00022679"/>
    </source>
</evidence>
<dbReference type="PROSITE" id="PS50216">
    <property type="entry name" value="DHHC"/>
    <property type="match status" value="1"/>
</dbReference>
<evidence type="ECO:0000256" key="6">
    <source>
        <dbReference type="ARBA" id="ARBA00023136"/>
    </source>
</evidence>
<feature type="compositionally biased region" description="Basic and acidic residues" evidence="9">
    <location>
        <begin position="400"/>
        <end position="414"/>
    </location>
</feature>
<dbReference type="InterPro" id="IPR039859">
    <property type="entry name" value="PFA4/ZDH16/20/ERF2-like"/>
</dbReference>
<evidence type="ECO:0000256" key="8">
    <source>
        <dbReference type="RuleBase" id="RU079119"/>
    </source>
</evidence>
<comment type="domain">
    <text evidence="8">The DHHC domain is required for palmitoyltransferase activity.</text>
</comment>
<feature type="transmembrane region" description="Helical" evidence="8">
    <location>
        <begin position="257"/>
        <end position="280"/>
    </location>
</feature>
<sequence>MCQPSNAAAPPPGDLPSPTFDRRMVDLNEPTVRLYQVWKGSNKFICGGRLIFGPDFRSISFTLFLILVPLLLFCVFVSRGLINKLPHPIGHILLALALVFTTYIIILLFVTSGRDPGIIPRNSHPPEPDDEVDTSSISTDWAGSQSGMSLPPTKSVIVNGIVVRVKYCQTCMLYRPPRCSHCSICNNCVERFDHHCPWVGQCIGKRNYRHFFMFVSSTTLLCLYIFTCCCISIRLVMRAENCSFWRAFAKSPCSGILIIYTFIVSWFVGGLTSFHIYLILTNQTTYENFRYRYERKMNPYNVGIADNFREIFCSRIPKSKNNFRAKVKVEFPSIFNTSTYPSRSMSPEMPNMSHNIEIEKRKGVANDEFEDLQRQINRSIGDLERCEPQPKRNNKRNHKFTWERSPDSHVMDEE</sequence>
<dbReference type="EC" id="2.3.1.225" evidence="8"/>
<dbReference type="PANTHER" id="PTHR22883:SF324">
    <property type="entry name" value="S-ACYLTRANSFERASE"/>
    <property type="match status" value="1"/>
</dbReference>
<protein>
    <recommendedName>
        <fullName evidence="8">S-acyltransferase</fullName>
        <ecNumber evidence="8">2.3.1.225</ecNumber>
    </recommendedName>
    <alternativeName>
        <fullName evidence="8">Palmitoyltransferase</fullName>
    </alternativeName>
</protein>
<dbReference type="AlphaFoldDB" id="A0AAV0DSI8"/>
<dbReference type="PANTHER" id="PTHR22883">
    <property type="entry name" value="ZINC FINGER DHHC DOMAIN CONTAINING PROTEIN"/>
    <property type="match status" value="1"/>
</dbReference>
<dbReference type="Pfam" id="PF01529">
    <property type="entry name" value="DHHC"/>
    <property type="match status" value="1"/>
</dbReference>
<evidence type="ECO:0000256" key="1">
    <source>
        <dbReference type="ARBA" id="ARBA00004127"/>
    </source>
</evidence>
<dbReference type="EMBL" id="CAMAPF010000131">
    <property type="protein sequence ID" value="CAH9105368.1"/>
    <property type="molecule type" value="Genomic_DNA"/>
</dbReference>
<dbReference type="Proteomes" id="UP001152523">
    <property type="component" value="Unassembled WGS sequence"/>
</dbReference>
<keyword evidence="3 8" id="KW-0808">Transferase</keyword>
<dbReference type="GO" id="GO:0019706">
    <property type="term" value="F:protein-cysteine S-palmitoyltransferase activity"/>
    <property type="evidence" value="ECO:0007669"/>
    <property type="project" value="UniProtKB-EC"/>
</dbReference>
<accession>A0AAV0DSI8</accession>
<evidence type="ECO:0000256" key="4">
    <source>
        <dbReference type="ARBA" id="ARBA00022692"/>
    </source>
</evidence>
<keyword evidence="5 8" id="KW-1133">Transmembrane helix</keyword>
<comment type="subcellular location">
    <subcellularLocation>
        <location evidence="1">Endomembrane system</location>
        <topology evidence="1">Multi-pass membrane protein</topology>
    </subcellularLocation>
</comment>
<evidence type="ECO:0000256" key="5">
    <source>
        <dbReference type="ARBA" id="ARBA00022989"/>
    </source>
</evidence>
<evidence type="ECO:0000313" key="12">
    <source>
        <dbReference type="Proteomes" id="UP001152523"/>
    </source>
</evidence>
<evidence type="ECO:0000256" key="7">
    <source>
        <dbReference type="ARBA" id="ARBA00023315"/>
    </source>
</evidence>
<dbReference type="GO" id="GO:0006612">
    <property type="term" value="P:protein targeting to membrane"/>
    <property type="evidence" value="ECO:0007669"/>
    <property type="project" value="TreeGrafter"/>
</dbReference>
<feature type="region of interest" description="Disordered" evidence="9">
    <location>
        <begin position="378"/>
        <end position="414"/>
    </location>
</feature>
<feature type="domain" description="Palmitoyltransferase DHHC" evidence="10">
    <location>
        <begin position="166"/>
        <end position="290"/>
    </location>
</feature>
<dbReference type="GO" id="GO:0005794">
    <property type="term" value="C:Golgi apparatus"/>
    <property type="evidence" value="ECO:0007669"/>
    <property type="project" value="TreeGrafter"/>
</dbReference>
<keyword evidence="6 8" id="KW-0472">Membrane</keyword>
<organism evidence="11 12">
    <name type="scientific">Cuscuta epithymum</name>
    <dbReference type="NCBI Taxonomy" id="186058"/>
    <lineage>
        <taxon>Eukaryota</taxon>
        <taxon>Viridiplantae</taxon>
        <taxon>Streptophyta</taxon>
        <taxon>Embryophyta</taxon>
        <taxon>Tracheophyta</taxon>
        <taxon>Spermatophyta</taxon>
        <taxon>Magnoliopsida</taxon>
        <taxon>eudicotyledons</taxon>
        <taxon>Gunneridae</taxon>
        <taxon>Pentapetalae</taxon>
        <taxon>asterids</taxon>
        <taxon>lamiids</taxon>
        <taxon>Solanales</taxon>
        <taxon>Convolvulaceae</taxon>
        <taxon>Cuscuteae</taxon>
        <taxon>Cuscuta</taxon>
        <taxon>Cuscuta subgen. Cuscuta</taxon>
    </lineage>
</organism>
<comment type="similarity">
    <text evidence="2 8">Belongs to the DHHC palmitoyltransferase family.</text>
</comment>
<comment type="catalytic activity">
    <reaction evidence="8">
        <text>L-cysteinyl-[protein] + hexadecanoyl-CoA = S-hexadecanoyl-L-cysteinyl-[protein] + CoA</text>
        <dbReference type="Rhea" id="RHEA:36683"/>
        <dbReference type="Rhea" id="RHEA-COMP:10131"/>
        <dbReference type="Rhea" id="RHEA-COMP:11032"/>
        <dbReference type="ChEBI" id="CHEBI:29950"/>
        <dbReference type="ChEBI" id="CHEBI:57287"/>
        <dbReference type="ChEBI" id="CHEBI:57379"/>
        <dbReference type="ChEBI" id="CHEBI:74151"/>
        <dbReference type="EC" id="2.3.1.225"/>
    </reaction>
</comment>
<dbReference type="GO" id="GO:0005783">
    <property type="term" value="C:endoplasmic reticulum"/>
    <property type="evidence" value="ECO:0007669"/>
    <property type="project" value="TreeGrafter"/>
</dbReference>
<reference evidence="11" key="1">
    <citation type="submission" date="2022-07" db="EMBL/GenBank/DDBJ databases">
        <authorList>
            <person name="Macas J."/>
            <person name="Novak P."/>
            <person name="Neumann P."/>
        </authorList>
    </citation>
    <scope>NUCLEOTIDE SEQUENCE</scope>
</reference>
<feature type="transmembrane region" description="Helical" evidence="8">
    <location>
        <begin position="59"/>
        <end position="82"/>
    </location>
</feature>
<evidence type="ECO:0000256" key="9">
    <source>
        <dbReference type="SAM" id="MobiDB-lite"/>
    </source>
</evidence>
<keyword evidence="12" id="KW-1185">Reference proteome</keyword>
<proteinExistence type="inferred from homology"/>
<dbReference type="InterPro" id="IPR001594">
    <property type="entry name" value="Palmitoyltrfase_DHHC"/>
</dbReference>
<evidence type="ECO:0000313" key="11">
    <source>
        <dbReference type="EMBL" id="CAH9105368.1"/>
    </source>
</evidence>
<evidence type="ECO:0000259" key="10">
    <source>
        <dbReference type="Pfam" id="PF01529"/>
    </source>
</evidence>
<feature type="compositionally biased region" description="Basic and acidic residues" evidence="9">
    <location>
        <begin position="381"/>
        <end position="390"/>
    </location>
</feature>
<name>A0AAV0DSI8_9ASTE</name>
<comment type="caution">
    <text evidence="11">The sequence shown here is derived from an EMBL/GenBank/DDBJ whole genome shotgun (WGS) entry which is preliminary data.</text>
</comment>
<feature type="transmembrane region" description="Helical" evidence="8">
    <location>
        <begin position="88"/>
        <end position="111"/>
    </location>
</feature>